<dbReference type="Pfam" id="PF13424">
    <property type="entry name" value="TPR_12"/>
    <property type="match status" value="1"/>
</dbReference>
<dbReference type="Pfam" id="PF07721">
    <property type="entry name" value="TPR_4"/>
    <property type="match status" value="1"/>
</dbReference>
<dbReference type="OrthoDB" id="5450625at2"/>
<dbReference type="InterPro" id="IPR008271">
    <property type="entry name" value="Ser/Thr_kinase_AS"/>
</dbReference>
<keyword evidence="1" id="KW-0808">Transferase</keyword>
<name>A0A4Y6PX18_PERCE</name>
<dbReference type="PANTHER" id="PTHR43289:SF30">
    <property type="entry name" value="NON-SPECIFIC SERINE_THREONINE PROTEIN KINASE"/>
    <property type="match status" value="1"/>
</dbReference>
<dbReference type="InterPro" id="IPR017441">
    <property type="entry name" value="Protein_kinase_ATP_BS"/>
</dbReference>
<keyword evidence="4 6" id="KW-0067">ATP-binding</keyword>
<dbReference type="Proteomes" id="UP000315995">
    <property type="component" value="Chromosome"/>
</dbReference>
<dbReference type="InterPro" id="IPR041664">
    <property type="entry name" value="AAA_16"/>
</dbReference>
<dbReference type="SUPFAM" id="SSF52540">
    <property type="entry name" value="P-loop containing nucleoside triphosphate hydrolases"/>
    <property type="match status" value="1"/>
</dbReference>
<protein>
    <submittedName>
        <fullName evidence="9">Tetratricopeptide repeat protein</fullName>
    </submittedName>
</protein>
<dbReference type="PROSITE" id="PS00107">
    <property type="entry name" value="PROTEIN_KINASE_ATP"/>
    <property type="match status" value="1"/>
</dbReference>
<dbReference type="GO" id="GO:0042802">
    <property type="term" value="F:identical protein binding"/>
    <property type="evidence" value="ECO:0007669"/>
    <property type="project" value="InterPro"/>
</dbReference>
<dbReference type="SUPFAM" id="SSF56112">
    <property type="entry name" value="Protein kinase-like (PK-like)"/>
    <property type="match status" value="1"/>
</dbReference>
<accession>A0A4Y6PX18</accession>
<dbReference type="Pfam" id="PF00069">
    <property type="entry name" value="Pkinase"/>
    <property type="match status" value="1"/>
</dbReference>
<dbReference type="InterPro" id="IPR000719">
    <property type="entry name" value="Prot_kinase_dom"/>
</dbReference>
<dbReference type="GO" id="GO:0005524">
    <property type="term" value="F:ATP binding"/>
    <property type="evidence" value="ECO:0007669"/>
    <property type="project" value="UniProtKB-UniRule"/>
</dbReference>
<dbReference type="InterPro" id="IPR011009">
    <property type="entry name" value="Kinase-like_dom_sf"/>
</dbReference>
<evidence type="ECO:0000256" key="2">
    <source>
        <dbReference type="ARBA" id="ARBA00022741"/>
    </source>
</evidence>
<dbReference type="Gene3D" id="1.25.40.10">
    <property type="entry name" value="Tetratricopeptide repeat domain"/>
    <property type="match status" value="2"/>
</dbReference>
<dbReference type="EMBL" id="CP041186">
    <property type="protein sequence ID" value="QDG52689.1"/>
    <property type="molecule type" value="Genomic_DNA"/>
</dbReference>
<dbReference type="SUPFAM" id="SSF48452">
    <property type="entry name" value="TPR-like"/>
    <property type="match status" value="2"/>
</dbReference>
<organism evidence="9 10">
    <name type="scientific">Persicimonas caeni</name>
    <dbReference type="NCBI Taxonomy" id="2292766"/>
    <lineage>
        <taxon>Bacteria</taxon>
        <taxon>Deltaproteobacteria</taxon>
        <taxon>Bradymonadales</taxon>
        <taxon>Bradymonadaceae</taxon>
        <taxon>Persicimonas</taxon>
    </lineage>
</organism>
<feature type="region of interest" description="Disordered" evidence="7">
    <location>
        <begin position="337"/>
        <end position="359"/>
    </location>
</feature>
<evidence type="ECO:0000256" key="7">
    <source>
        <dbReference type="SAM" id="MobiDB-lite"/>
    </source>
</evidence>
<keyword evidence="3" id="KW-0418">Kinase</keyword>
<evidence type="ECO:0000259" key="8">
    <source>
        <dbReference type="PROSITE" id="PS50011"/>
    </source>
</evidence>
<dbReference type="SMART" id="SM00220">
    <property type="entry name" value="S_TKc"/>
    <property type="match status" value="1"/>
</dbReference>
<feature type="compositionally biased region" description="Low complexity" evidence="7">
    <location>
        <begin position="348"/>
        <end position="359"/>
    </location>
</feature>
<gene>
    <name evidence="9" type="ORF">FIV42_18675</name>
</gene>
<keyword evidence="10" id="KW-1185">Reference proteome</keyword>
<accession>A0A5B8Y8H7</accession>
<dbReference type="Gene3D" id="3.30.200.20">
    <property type="entry name" value="Phosphorylase Kinase, domain 1"/>
    <property type="match status" value="1"/>
</dbReference>
<dbReference type="Gene3D" id="3.40.50.300">
    <property type="entry name" value="P-loop containing nucleotide triphosphate hydrolases"/>
    <property type="match status" value="1"/>
</dbReference>
<dbReference type="InterPro" id="IPR011990">
    <property type="entry name" value="TPR-like_helical_dom_sf"/>
</dbReference>
<keyword evidence="2 6" id="KW-0547">Nucleotide-binding</keyword>
<keyword evidence="5" id="KW-0802">TPR repeat</keyword>
<evidence type="ECO:0000256" key="1">
    <source>
        <dbReference type="ARBA" id="ARBA00022679"/>
    </source>
</evidence>
<evidence type="ECO:0000313" key="10">
    <source>
        <dbReference type="Proteomes" id="UP000315995"/>
    </source>
</evidence>
<dbReference type="CDD" id="cd14014">
    <property type="entry name" value="STKc_PknB_like"/>
    <property type="match status" value="1"/>
</dbReference>
<dbReference type="RefSeq" id="WP_141199154.1">
    <property type="nucleotide sequence ID" value="NZ_CP041186.1"/>
</dbReference>
<proteinExistence type="predicted"/>
<evidence type="ECO:0000256" key="4">
    <source>
        <dbReference type="ARBA" id="ARBA00022840"/>
    </source>
</evidence>
<feature type="domain" description="Protein kinase" evidence="8">
    <location>
        <begin position="16"/>
        <end position="291"/>
    </location>
</feature>
<dbReference type="InterPro" id="IPR027417">
    <property type="entry name" value="P-loop_NTPase"/>
</dbReference>
<dbReference type="SMART" id="SM00028">
    <property type="entry name" value="TPR"/>
    <property type="match status" value="5"/>
</dbReference>
<evidence type="ECO:0000256" key="6">
    <source>
        <dbReference type="PROSITE-ProRule" id="PRU10141"/>
    </source>
</evidence>
<dbReference type="AlphaFoldDB" id="A0A4Y6PX18"/>
<sequence>MTATDTDAAIARLGPFDLLAFLGQGAMGQVWRARHRAQGVPAAIKVVTERRARLPDYRRHFRQETRAVAGLSHPGLITVFDYGEVSREVEEATYGALRAGSPYLAMELCPKGSLADIDRQFPFVSIRSILLSLLDALAHAHARGVVHRDIKPANILLGDVSLGDDADWTGIKLTDFGLAFVAEGLDGAPRAACGTPAFMSPEQFRGHWRDIGPWTDLYSIGCLAYYLTCGEPPYRGRSIVEVAKKHLRAPVPRLEPRIAVPEEFEAWVRRLLQKNPLERYQNAADAAWPLLKMSPLDDRQDYEGSYDVGSRPSTLVLQPLENLLHSTDTDELLYATSPEVGEPPASSPPQDAAPLLEPTPAPLASDWQQIKDHRPSLQLLGAGLGLYGLRHIPLVGRHDERDALWCTLAETFQTRQPRAALVRGPSGVGKSSLAQWLCERAQETGAAICLRARHGRNTSGGEGLRTMLARHFRTAGLDRAEVLERLRDWFRARGVDDPYKPDALAEILSPATEADVDAGQRKIQFARPEQRYALVASVLGLIARRRAVIVWLDDLQWSADSLAFLRFCLDSDVCVDLPLVVVGTVRDEAIADDTRTQARLARLALDDAVTHVELGPLTSHEQADFIEKLLYLAPPLARRVADRTGGNPLFAVQLVGDWVDRGVLEVGERGFVLADDEQAPVPNSIFDVWSSRLDELLDDDEPNLHALELAAVLGQEVDENEWSACLNLASLSFPTRVVQSLLQQRLLEETDTGVRFTHGMLRETLVRRAREGARCVAHNRVCAAMLQARYADEPQLAERLGRHLLAAQAYRDALAPLYEGAMRCGNAAEFDRCLTLLDLRCEAIDRIESPSLARRASAENQALRGLTKAVLGKRELATTFARAALEEAEALDDPCLVATCCYRLAQTYLFLNDFDACLPLLARGSDLVEEHDCERRLLMDLEGVTGQALARLGRADEAIEHLYRARDIADTIGRTLKLDNILWALGSCERHRGNLAEAETLLEDAIARGEQLGHQMTVARALVSLGDVVRLQGRLDDAAELYRRVLDYGHSERQHETLIGRLNLALVAIQTGDFDEAAPLLDRLEELYEERQNRTMLLYVAVMKLACLADRGAWAALDAHVDHVQRELDDTQLVDADVAICLDAAARLCSTANQPHHARRLYEAAAHQWEAAGAHEKAHATRKKLPQ</sequence>
<dbReference type="PANTHER" id="PTHR43289">
    <property type="entry name" value="MITOGEN-ACTIVATED PROTEIN KINASE KINASE KINASE 20-RELATED"/>
    <property type="match status" value="1"/>
</dbReference>
<dbReference type="Gene3D" id="1.10.510.10">
    <property type="entry name" value="Transferase(Phosphotransferase) domain 1"/>
    <property type="match status" value="1"/>
</dbReference>
<evidence type="ECO:0000313" key="9">
    <source>
        <dbReference type="EMBL" id="QDG52689.1"/>
    </source>
</evidence>
<feature type="repeat" description="TPR" evidence="5">
    <location>
        <begin position="1019"/>
        <end position="1052"/>
    </location>
</feature>
<feature type="binding site" evidence="6">
    <location>
        <position position="45"/>
    </location>
    <ligand>
        <name>ATP</name>
        <dbReference type="ChEBI" id="CHEBI:30616"/>
    </ligand>
</feature>
<evidence type="ECO:0000256" key="3">
    <source>
        <dbReference type="ARBA" id="ARBA00022777"/>
    </source>
</evidence>
<dbReference type="InterPro" id="IPR011717">
    <property type="entry name" value="TPR-4"/>
</dbReference>
<dbReference type="Pfam" id="PF13191">
    <property type="entry name" value="AAA_16"/>
    <property type="match status" value="1"/>
</dbReference>
<dbReference type="PROSITE" id="PS50005">
    <property type="entry name" value="TPR"/>
    <property type="match status" value="1"/>
</dbReference>
<dbReference type="PROSITE" id="PS50011">
    <property type="entry name" value="PROTEIN_KINASE_DOM"/>
    <property type="match status" value="1"/>
</dbReference>
<evidence type="ECO:0000256" key="5">
    <source>
        <dbReference type="PROSITE-ProRule" id="PRU00339"/>
    </source>
</evidence>
<dbReference type="InterPro" id="IPR019734">
    <property type="entry name" value="TPR_rpt"/>
</dbReference>
<reference evidence="9 10" key="1">
    <citation type="submission" date="2019-06" db="EMBL/GenBank/DDBJ databases">
        <title>Persicimonas caeni gen. nov., sp. nov., a predatory bacterium isolated from solar saltern.</title>
        <authorList>
            <person name="Wang S."/>
        </authorList>
    </citation>
    <scope>NUCLEOTIDE SEQUENCE [LARGE SCALE GENOMIC DNA]</scope>
    <source>
        <strain evidence="9 10">YN101</strain>
    </source>
</reference>
<dbReference type="PROSITE" id="PS00108">
    <property type="entry name" value="PROTEIN_KINASE_ST"/>
    <property type="match status" value="1"/>
</dbReference>
<dbReference type="GO" id="GO:0004674">
    <property type="term" value="F:protein serine/threonine kinase activity"/>
    <property type="evidence" value="ECO:0007669"/>
    <property type="project" value="TreeGrafter"/>
</dbReference>